<dbReference type="Proteomes" id="UP000229385">
    <property type="component" value="Unassembled WGS sequence"/>
</dbReference>
<organism evidence="1 2">
    <name type="scientific">Candidatus Uhrbacteria bacterium CG_4_9_14_3_um_filter_50_9</name>
    <dbReference type="NCBI Taxonomy" id="1975035"/>
    <lineage>
        <taxon>Bacteria</taxon>
        <taxon>Candidatus Uhriibacteriota</taxon>
    </lineage>
</organism>
<sequence>MSANQPDKGMYVDFSRIWAEAEWEVLYGQPQRAREQASAWLGVVELNVMCGHESYTQACDDHPYDPPKSMVIPAAKGISLSEMRFNATFVPAGSPFVFLDEHLAEVIEQLGEIAYTTSDHRGCLKTILKDDRVLVTWHTQCGPLFAEPGYVPPFNTFLLKADGREHETYRVTTRLVAAFPTEEEAIRWAAGRSDELKLAHDQNHRRLKAEHEKSIQTARDKADRKKKHFLETASESLLLGRYEEQMAEKLSYEMIETSDALVQRFGRKHARLHMEAIRTARLRALSWMEVTKARVFAELLGESLTRNQLVNVLERMKRQHHEGNWFRYIEEEKLAKQLLAELDHP</sequence>
<accession>A0A2M7XDH8</accession>
<evidence type="ECO:0000313" key="1">
    <source>
        <dbReference type="EMBL" id="PJA45941.1"/>
    </source>
</evidence>
<evidence type="ECO:0000313" key="2">
    <source>
        <dbReference type="Proteomes" id="UP000229385"/>
    </source>
</evidence>
<dbReference type="AlphaFoldDB" id="A0A2M7XDH8"/>
<gene>
    <name evidence="1" type="ORF">CO174_01235</name>
</gene>
<dbReference type="EMBL" id="PFWU01000015">
    <property type="protein sequence ID" value="PJA45941.1"/>
    <property type="molecule type" value="Genomic_DNA"/>
</dbReference>
<proteinExistence type="predicted"/>
<reference evidence="2" key="1">
    <citation type="submission" date="2017-09" db="EMBL/GenBank/DDBJ databases">
        <title>Depth-based differentiation of microbial function through sediment-hosted aquifers and enrichment of novel symbionts in the deep terrestrial subsurface.</title>
        <authorList>
            <person name="Probst A.J."/>
            <person name="Ladd B."/>
            <person name="Jarett J.K."/>
            <person name="Geller-Mcgrath D.E."/>
            <person name="Sieber C.M.K."/>
            <person name="Emerson J.B."/>
            <person name="Anantharaman K."/>
            <person name="Thomas B.C."/>
            <person name="Malmstrom R."/>
            <person name="Stieglmeier M."/>
            <person name="Klingl A."/>
            <person name="Woyke T."/>
            <person name="Ryan C.M."/>
            <person name="Banfield J.F."/>
        </authorList>
    </citation>
    <scope>NUCLEOTIDE SEQUENCE [LARGE SCALE GENOMIC DNA]</scope>
</reference>
<protein>
    <submittedName>
        <fullName evidence="1">Uncharacterized protein</fullName>
    </submittedName>
</protein>
<comment type="caution">
    <text evidence="1">The sequence shown here is derived from an EMBL/GenBank/DDBJ whole genome shotgun (WGS) entry which is preliminary data.</text>
</comment>
<name>A0A2M7XDH8_9BACT</name>